<dbReference type="RefSeq" id="WP_066339557.1">
    <property type="nucleotide sequence ID" value="NZ_CP016503.1"/>
</dbReference>
<dbReference type="AlphaFoldDB" id="A0A1B1U520"/>
<feature type="transmembrane region" description="Helical" evidence="7">
    <location>
        <begin position="89"/>
        <end position="109"/>
    </location>
</feature>
<dbReference type="GO" id="GO:0005886">
    <property type="term" value="C:plasma membrane"/>
    <property type="evidence" value="ECO:0007669"/>
    <property type="project" value="UniProtKB-SubCell"/>
</dbReference>
<evidence type="ECO:0000256" key="7">
    <source>
        <dbReference type="SAM" id="Phobius"/>
    </source>
</evidence>
<dbReference type="EMBL" id="CP016503">
    <property type="protein sequence ID" value="ANV97850.1"/>
    <property type="molecule type" value="Genomic_DNA"/>
</dbReference>
<evidence type="ECO:0000256" key="4">
    <source>
        <dbReference type="ARBA" id="ARBA00022692"/>
    </source>
</evidence>
<keyword evidence="6 7" id="KW-0472">Membrane</keyword>
<evidence type="ECO:0000256" key="6">
    <source>
        <dbReference type="ARBA" id="ARBA00023136"/>
    </source>
</evidence>
<gene>
    <name evidence="9" type="ORF">BBW65_03095</name>
</gene>
<evidence type="ECO:0000256" key="3">
    <source>
        <dbReference type="ARBA" id="ARBA00022475"/>
    </source>
</evidence>
<keyword evidence="3" id="KW-1003">Cell membrane</keyword>
<keyword evidence="10" id="KW-1185">Reference proteome</keyword>
<keyword evidence="4 7" id="KW-0812">Transmembrane</keyword>
<dbReference type="PANTHER" id="PTHR30506">
    <property type="entry name" value="INNER MEMBRANE PROTEIN"/>
    <property type="match status" value="1"/>
</dbReference>
<feature type="transmembrane region" description="Helical" evidence="7">
    <location>
        <begin position="173"/>
        <end position="194"/>
    </location>
</feature>
<dbReference type="KEGG" id="het:BBW65_03095"/>
<evidence type="ECO:0000256" key="1">
    <source>
        <dbReference type="ARBA" id="ARBA00004651"/>
    </source>
</evidence>
<dbReference type="Proteomes" id="UP000092884">
    <property type="component" value="Chromosome"/>
</dbReference>
<comment type="subcellular location">
    <subcellularLocation>
        <location evidence="1">Cell membrane</location>
        <topology evidence="1">Multi-pass membrane protein</topology>
    </subcellularLocation>
</comment>
<evidence type="ECO:0000259" key="8">
    <source>
        <dbReference type="Pfam" id="PF03458"/>
    </source>
</evidence>
<evidence type="ECO:0000256" key="2">
    <source>
        <dbReference type="ARBA" id="ARBA00008193"/>
    </source>
</evidence>
<proteinExistence type="inferred from homology"/>
<name>A0A1B1U520_9HELI</name>
<dbReference type="STRING" id="222136.BBW65_03095"/>
<feature type="domain" description="Glycine transporter" evidence="8">
    <location>
        <begin position="91"/>
        <end position="162"/>
    </location>
</feature>
<comment type="similarity">
    <text evidence="2">Belongs to the UPF0126 family.</text>
</comment>
<feature type="transmembrane region" description="Helical" evidence="7">
    <location>
        <begin position="148"/>
        <end position="167"/>
    </location>
</feature>
<reference evidence="10" key="1">
    <citation type="submission" date="2016-07" db="EMBL/GenBank/DDBJ databases">
        <authorList>
            <person name="Florea S."/>
            <person name="Webb J.S."/>
            <person name="Jaromczyk J."/>
            <person name="Schardl C.L."/>
        </authorList>
    </citation>
    <scope>NUCLEOTIDE SEQUENCE [LARGE SCALE GENOMIC DNA]</scope>
    <source>
        <strain evidence="10">MIT 01-6242</strain>
    </source>
</reference>
<dbReference type="Pfam" id="PF03458">
    <property type="entry name" value="Gly_transporter"/>
    <property type="match status" value="2"/>
</dbReference>
<organism evidence="9 10">
    <name type="scientific">Helicobacter enhydrae</name>
    <dbReference type="NCBI Taxonomy" id="222136"/>
    <lineage>
        <taxon>Bacteria</taxon>
        <taxon>Pseudomonadati</taxon>
        <taxon>Campylobacterota</taxon>
        <taxon>Epsilonproteobacteria</taxon>
        <taxon>Campylobacterales</taxon>
        <taxon>Helicobacteraceae</taxon>
        <taxon>Helicobacter</taxon>
    </lineage>
</organism>
<evidence type="ECO:0000256" key="5">
    <source>
        <dbReference type="ARBA" id="ARBA00022989"/>
    </source>
</evidence>
<dbReference type="OrthoDB" id="9791874at2"/>
<feature type="transmembrane region" description="Helical" evidence="7">
    <location>
        <begin position="63"/>
        <end position="82"/>
    </location>
</feature>
<protein>
    <recommendedName>
        <fullName evidence="8">Glycine transporter domain-containing protein</fullName>
    </recommendedName>
</protein>
<accession>A0A1B1U520</accession>
<feature type="transmembrane region" description="Helical" evidence="7">
    <location>
        <begin position="115"/>
        <end position="136"/>
    </location>
</feature>
<keyword evidence="5 7" id="KW-1133">Transmembrane helix</keyword>
<feature type="domain" description="Glycine transporter" evidence="8">
    <location>
        <begin position="6"/>
        <end position="76"/>
    </location>
</feature>
<evidence type="ECO:0000313" key="10">
    <source>
        <dbReference type="Proteomes" id="UP000092884"/>
    </source>
</evidence>
<dbReference type="PANTHER" id="PTHR30506:SF3">
    <property type="entry name" value="UPF0126 INNER MEMBRANE PROTEIN YADS-RELATED"/>
    <property type="match status" value="1"/>
</dbReference>
<dbReference type="InterPro" id="IPR005115">
    <property type="entry name" value="Gly_transporter"/>
</dbReference>
<sequence>MFIAALFYLGIVAESMSGAIAGGRHKMDLFGVFSISFATALGGGSLRDILFNHYPLLWVKDPHYVLVVLVSSLVATKIATFITRQERLFLILDALGLAVFSTLGAKIVMDMGYNLTLTIIGAIVTGSFGGILRDLFCNTLPLVFQKELYASVALICGGVYWFSNAYLGQDLAIFVAIAIGFGIRMIAILYKISLPVFSFQSHHKD</sequence>
<evidence type="ECO:0000313" key="9">
    <source>
        <dbReference type="EMBL" id="ANV97850.1"/>
    </source>
</evidence>